<evidence type="ECO:0000313" key="2">
    <source>
        <dbReference type="EMBL" id="CAA9486293.1"/>
    </source>
</evidence>
<gene>
    <name evidence="2" type="ORF">AVDCRST_MAG12-1825</name>
</gene>
<feature type="region of interest" description="Disordered" evidence="1">
    <location>
        <begin position="1"/>
        <end position="25"/>
    </location>
</feature>
<dbReference type="EMBL" id="CADCVK010000280">
    <property type="protein sequence ID" value="CAA9486293.1"/>
    <property type="molecule type" value="Genomic_DNA"/>
</dbReference>
<protein>
    <submittedName>
        <fullName evidence="2">Uncharacterized protein</fullName>
    </submittedName>
</protein>
<proteinExistence type="predicted"/>
<sequence>MDDPVTRYEGAVEALVRDPSPENDLAASRAHYDSARATCGSRRGGWGGTGRGG</sequence>
<accession>A0A6J4S0J1</accession>
<organism evidence="2">
    <name type="scientific">uncultured Rubrobacteraceae bacterium</name>
    <dbReference type="NCBI Taxonomy" id="349277"/>
    <lineage>
        <taxon>Bacteria</taxon>
        <taxon>Bacillati</taxon>
        <taxon>Actinomycetota</taxon>
        <taxon>Rubrobacteria</taxon>
        <taxon>Rubrobacterales</taxon>
        <taxon>Rubrobacteraceae</taxon>
        <taxon>environmental samples</taxon>
    </lineage>
</organism>
<evidence type="ECO:0000256" key="1">
    <source>
        <dbReference type="SAM" id="MobiDB-lite"/>
    </source>
</evidence>
<reference evidence="2" key="1">
    <citation type="submission" date="2020-02" db="EMBL/GenBank/DDBJ databases">
        <authorList>
            <person name="Meier V. D."/>
        </authorList>
    </citation>
    <scope>NUCLEOTIDE SEQUENCE</scope>
    <source>
        <strain evidence="2">AVDCRST_MAG12</strain>
    </source>
</reference>
<dbReference type="AlphaFoldDB" id="A0A6J4S0J1"/>
<name>A0A6J4S0J1_9ACTN</name>